<feature type="chain" id="PRO_5041687306" description="Right handed beta helix domain-containing protein" evidence="2">
    <location>
        <begin position="32"/>
        <end position="784"/>
    </location>
</feature>
<evidence type="ECO:0000259" key="3">
    <source>
        <dbReference type="Pfam" id="PF05048"/>
    </source>
</evidence>
<dbReference type="Pfam" id="PF13229">
    <property type="entry name" value="Beta_helix"/>
    <property type="match status" value="1"/>
</dbReference>
<name>A0AA88GQQ9_NAELO</name>
<feature type="domain" description="Periplasmic copper-binding protein NosD beta helix" evidence="3">
    <location>
        <begin position="478"/>
        <end position="623"/>
    </location>
</feature>
<dbReference type="RefSeq" id="XP_044548029.1">
    <property type="nucleotide sequence ID" value="XM_044695315.1"/>
</dbReference>
<evidence type="ECO:0000256" key="2">
    <source>
        <dbReference type="SAM" id="SignalP"/>
    </source>
</evidence>
<proteinExistence type="predicted"/>
<evidence type="ECO:0000256" key="1">
    <source>
        <dbReference type="SAM" id="MobiDB-lite"/>
    </source>
</evidence>
<dbReference type="PANTHER" id="PTHR36453">
    <property type="entry name" value="SECRETED PROTEIN-RELATED"/>
    <property type="match status" value="1"/>
</dbReference>
<dbReference type="Proteomes" id="UP000816034">
    <property type="component" value="Unassembled WGS sequence"/>
</dbReference>
<gene>
    <name evidence="5" type="ORF">C9374_005552</name>
</gene>
<dbReference type="AlphaFoldDB" id="A0AA88GQQ9"/>
<comment type="caution">
    <text evidence="5">The sequence shown here is derived from an EMBL/GenBank/DDBJ whole genome shotgun (WGS) entry which is preliminary data.</text>
</comment>
<evidence type="ECO:0000313" key="6">
    <source>
        <dbReference type="Proteomes" id="UP000816034"/>
    </source>
</evidence>
<dbReference type="Gene3D" id="2.160.20.10">
    <property type="entry name" value="Single-stranded right-handed beta-helix, Pectin lyase-like"/>
    <property type="match status" value="1"/>
</dbReference>
<dbReference type="InterPro" id="IPR006626">
    <property type="entry name" value="PbH1"/>
</dbReference>
<dbReference type="InterPro" id="IPR007742">
    <property type="entry name" value="NosD_dom"/>
</dbReference>
<feature type="signal peptide" evidence="2">
    <location>
        <begin position="1"/>
        <end position="31"/>
    </location>
</feature>
<dbReference type="InterPro" id="IPR012334">
    <property type="entry name" value="Pectin_lyas_fold"/>
</dbReference>
<dbReference type="InterPro" id="IPR039448">
    <property type="entry name" value="Beta_helix"/>
</dbReference>
<keyword evidence="2" id="KW-0732">Signal</keyword>
<evidence type="ECO:0000313" key="5">
    <source>
        <dbReference type="EMBL" id="KAG2382350.1"/>
    </source>
</evidence>
<evidence type="ECO:0000259" key="4">
    <source>
        <dbReference type="Pfam" id="PF13229"/>
    </source>
</evidence>
<dbReference type="GeneID" id="68098007"/>
<feature type="domain" description="Right handed beta helix" evidence="4">
    <location>
        <begin position="388"/>
        <end position="461"/>
    </location>
</feature>
<dbReference type="SUPFAM" id="SSF51126">
    <property type="entry name" value="Pectin lyase-like"/>
    <property type="match status" value="1"/>
</dbReference>
<dbReference type="InterPro" id="IPR011050">
    <property type="entry name" value="Pectin_lyase_fold/virulence"/>
</dbReference>
<dbReference type="Pfam" id="PF05048">
    <property type="entry name" value="NosD"/>
    <property type="match status" value="1"/>
</dbReference>
<sequence length="784" mass="87042">MLQSNGVGFSSRKKQVFLILILVAIQAFCYLQHAHVACETLNAAANTLIQFYVSPTAGHDDLHSGQSLNSPFATLSKAASVITNMKNSMNFTTPPTSFVVNLMKGTHFLNSSVILPKTKLDNFSTNVEVSTTWRALPGSLPGEVKIRGGIYLPPNVWKAVTQGNNPFAFQMLPENAKGNVLQSNLTEVGFKSSQLFPFHQAGFVYGYADSGNELFYRGQPQTVARYPNKLTTEDLVSTQNTNLVVDVFMKVNSTFGKYTTFNSSECENRDKWPHEKHPFAFGYWAVDWADGTEDLSSITSDGRITFKQKRDRYGVKEDQRFYLVNFLSEIDMPGEYIIQDGVVYFWPPASGITTHEDVMISVAADLFVVYSNHQHFEQLDMGFTRGNAIRSLNTSFITVRNCLVQNTGNSGLTLTDCSNCLVKSNLIFNNGMGGVQISGGDRITLTPSNSWVLNNTIHSYSRIGKTYRPGVGVNGVAVTVSHNEIFNADHNAILWGGNNHEFSFNKIYDVCKTTADAGAIYSGRDWSMRGNHIKYNFIYRVRGYGQSYGATCIYLDDMFSSAKVYGNILAYCNRGVLLGGGRNNWITNNIFVNNSQSILADDRGLSWSGTGEHVKNLLKVPFNESAIWIESYPELVNILQENPGAPVGNVIRFNLATTAPNREYIYANVRKYSAHSNNTYNVPSSVFVDPSRLNFTLVLGNVYENSEMYNFTRIPFDEIGLLKSETPSPVPSPQTSSLKPSNSTKPRATVSKGTSMSHLAKSNLLNIILWMAVVSIVIAQFQRE</sequence>
<dbReference type="SMART" id="SM00710">
    <property type="entry name" value="PbH1"/>
    <property type="match status" value="6"/>
</dbReference>
<accession>A0AA88GQQ9</accession>
<dbReference type="PANTHER" id="PTHR36453:SF1">
    <property type="entry name" value="RIGHT HANDED BETA HELIX DOMAIN-CONTAINING PROTEIN"/>
    <property type="match status" value="1"/>
</dbReference>
<feature type="region of interest" description="Disordered" evidence="1">
    <location>
        <begin position="725"/>
        <end position="754"/>
    </location>
</feature>
<dbReference type="InterPro" id="IPR022441">
    <property type="entry name" value="Para_beta_helix_rpt-2"/>
</dbReference>
<feature type="compositionally biased region" description="Polar residues" evidence="1">
    <location>
        <begin position="738"/>
        <end position="754"/>
    </location>
</feature>
<evidence type="ECO:0008006" key="7">
    <source>
        <dbReference type="Google" id="ProtNLM"/>
    </source>
</evidence>
<keyword evidence="6" id="KW-1185">Reference proteome</keyword>
<reference evidence="5 6" key="1">
    <citation type="journal article" date="2018" name="BMC Genomics">
        <title>The genome of Naegleria lovaniensis, the basis for a comparative approach to unravel pathogenicity factors of the human pathogenic amoeba N. fowleri.</title>
        <authorList>
            <person name="Liechti N."/>
            <person name="Schurch N."/>
            <person name="Bruggmann R."/>
            <person name="Wittwer M."/>
        </authorList>
    </citation>
    <scope>NUCLEOTIDE SEQUENCE [LARGE SCALE GENOMIC DNA]</scope>
    <source>
        <strain evidence="5 6">ATCC 30569</strain>
    </source>
</reference>
<protein>
    <recommendedName>
        <fullName evidence="7">Right handed beta helix domain-containing protein</fullName>
    </recommendedName>
</protein>
<organism evidence="5 6">
    <name type="scientific">Naegleria lovaniensis</name>
    <name type="common">Amoeba</name>
    <dbReference type="NCBI Taxonomy" id="51637"/>
    <lineage>
        <taxon>Eukaryota</taxon>
        <taxon>Discoba</taxon>
        <taxon>Heterolobosea</taxon>
        <taxon>Tetramitia</taxon>
        <taxon>Eutetramitia</taxon>
        <taxon>Vahlkampfiidae</taxon>
        <taxon>Naegleria</taxon>
    </lineage>
</organism>
<dbReference type="NCBIfam" id="TIGR03804">
    <property type="entry name" value="para_beta_helix"/>
    <property type="match status" value="1"/>
</dbReference>
<dbReference type="EMBL" id="PYSW02000024">
    <property type="protein sequence ID" value="KAG2382350.1"/>
    <property type="molecule type" value="Genomic_DNA"/>
</dbReference>